<evidence type="ECO:0000256" key="2">
    <source>
        <dbReference type="ARBA" id="ARBA00034247"/>
    </source>
</evidence>
<dbReference type="PROSITE" id="PS50112">
    <property type="entry name" value="PAS"/>
    <property type="match status" value="1"/>
</dbReference>
<keyword evidence="3" id="KW-0812">Transmembrane</keyword>
<dbReference type="PANTHER" id="PTHR45138">
    <property type="entry name" value="REGULATORY COMPONENTS OF SENSORY TRANSDUCTION SYSTEM"/>
    <property type="match status" value="1"/>
</dbReference>
<dbReference type="InterPro" id="IPR000160">
    <property type="entry name" value="GGDEF_dom"/>
</dbReference>
<dbReference type="Gene3D" id="3.30.450.20">
    <property type="entry name" value="PAS domain"/>
    <property type="match status" value="1"/>
</dbReference>
<dbReference type="PANTHER" id="PTHR45138:SF9">
    <property type="entry name" value="DIGUANYLATE CYCLASE DGCM-RELATED"/>
    <property type="match status" value="1"/>
</dbReference>
<dbReference type="Gene3D" id="3.30.70.270">
    <property type="match status" value="1"/>
</dbReference>
<feature type="domain" description="GGDEF" evidence="5">
    <location>
        <begin position="373"/>
        <end position="508"/>
    </location>
</feature>
<dbReference type="EMBL" id="QPJK01000002">
    <property type="protein sequence ID" value="RCW73689.1"/>
    <property type="molecule type" value="Genomic_DNA"/>
</dbReference>
<evidence type="ECO:0000259" key="5">
    <source>
        <dbReference type="PROSITE" id="PS50887"/>
    </source>
</evidence>
<dbReference type="NCBIfam" id="TIGR00254">
    <property type="entry name" value="GGDEF"/>
    <property type="match status" value="1"/>
</dbReference>
<accession>A0A368Y1V0</accession>
<dbReference type="OrthoDB" id="9813903at2"/>
<dbReference type="EC" id="2.7.7.65" evidence="1"/>
<keyword evidence="7" id="KW-1185">Reference proteome</keyword>
<feature type="domain" description="PAS" evidence="4">
    <location>
        <begin position="191"/>
        <end position="254"/>
    </location>
</feature>
<proteinExistence type="predicted"/>
<protein>
    <recommendedName>
        <fullName evidence="1">diguanylate cyclase</fullName>
        <ecNumber evidence="1">2.7.7.65</ecNumber>
    </recommendedName>
</protein>
<evidence type="ECO:0000313" key="6">
    <source>
        <dbReference type="EMBL" id="RCW73689.1"/>
    </source>
</evidence>
<keyword evidence="3" id="KW-0472">Membrane</keyword>
<dbReference type="SMART" id="SM00267">
    <property type="entry name" value="GGDEF"/>
    <property type="match status" value="1"/>
</dbReference>
<dbReference type="GO" id="GO:0052621">
    <property type="term" value="F:diguanylate cyclase activity"/>
    <property type="evidence" value="ECO:0007669"/>
    <property type="project" value="UniProtKB-EC"/>
</dbReference>
<dbReference type="Pfam" id="PF00990">
    <property type="entry name" value="GGDEF"/>
    <property type="match status" value="1"/>
</dbReference>
<dbReference type="CDD" id="cd01949">
    <property type="entry name" value="GGDEF"/>
    <property type="match status" value="1"/>
</dbReference>
<dbReference type="InterPro" id="IPR035965">
    <property type="entry name" value="PAS-like_dom_sf"/>
</dbReference>
<dbReference type="FunFam" id="3.30.70.270:FF:000001">
    <property type="entry name" value="Diguanylate cyclase domain protein"/>
    <property type="match status" value="1"/>
</dbReference>
<dbReference type="Proteomes" id="UP000252884">
    <property type="component" value="Unassembled WGS sequence"/>
</dbReference>
<dbReference type="Pfam" id="PF08448">
    <property type="entry name" value="PAS_4"/>
    <property type="match status" value="1"/>
</dbReference>
<organism evidence="6 7">
    <name type="scientific">Pseudorhodoferax soli</name>
    <dbReference type="NCBI Taxonomy" id="545864"/>
    <lineage>
        <taxon>Bacteria</taxon>
        <taxon>Pseudomonadati</taxon>
        <taxon>Pseudomonadota</taxon>
        <taxon>Betaproteobacteria</taxon>
        <taxon>Burkholderiales</taxon>
        <taxon>Comamonadaceae</taxon>
    </lineage>
</organism>
<keyword evidence="3" id="KW-1133">Transmembrane helix</keyword>
<feature type="transmembrane region" description="Helical" evidence="3">
    <location>
        <begin position="12"/>
        <end position="32"/>
    </location>
</feature>
<feature type="transmembrane region" description="Helical" evidence="3">
    <location>
        <begin position="159"/>
        <end position="178"/>
    </location>
</feature>
<dbReference type="InterPro" id="IPR050469">
    <property type="entry name" value="Diguanylate_Cyclase"/>
</dbReference>
<sequence>MNLMGWWRQLFTPAVRVALGLVSLMVTLVLIAEMFTGYPSDRGELVRKHHALVTRTVAQDVARVLSSDASGAAQLPRLLADARAQEPRLLSARVLDNQGQVLGQVGNHQSGWHLETGSSSTLDNIRIPLTVANQRWGEVQFVMQPLYPRTLGGWLHEPLVHWLAFISVVGLLVYSLYLRRVLRHLDPNAAVPERVRTAFDTLTEGVLVLDTVGRVMLANKAFTLVDGEDAKALTGRDATDLRWLVDSLPPEQRNPPPWRQAVQDKAPVLGVPLHVVRPRLPALRLVLNCSPITDNGRVRGCLASFADVTQLQERTEKLRVALEDLGASQKEIERKNEELTLLATRDALTGIFNRRSLMQQAEQRFTEARANGTPLTCIMCDIDHFKSVNDKYGHGGGDQVIQGAARALSRGLRMEDFVGRYGGEEFCVVLPGSTLAQAREVAERLREDIAATLGAALRDHPGVRVTMSFGVSELEAGMADPAALIDLADQALYHSKKNGRNRVTAWRTEDTKTAGAVA</sequence>
<comment type="caution">
    <text evidence="6">The sequence shown here is derived from an EMBL/GenBank/DDBJ whole genome shotgun (WGS) entry which is preliminary data.</text>
</comment>
<dbReference type="SUPFAM" id="SSF55073">
    <property type="entry name" value="Nucleotide cyclase"/>
    <property type="match status" value="1"/>
</dbReference>
<reference evidence="6 7" key="1">
    <citation type="submission" date="2018-07" db="EMBL/GenBank/DDBJ databases">
        <title>Genomic Encyclopedia of Type Strains, Phase IV (KMG-IV): sequencing the most valuable type-strain genomes for metagenomic binning, comparative biology and taxonomic classification.</title>
        <authorList>
            <person name="Goeker M."/>
        </authorList>
    </citation>
    <scope>NUCLEOTIDE SEQUENCE [LARGE SCALE GENOMIC DNA]</scope>
    <source>
        <strain evidence="6 7">DSM 21634</strain>
    </source>
</reference>
<dbReference type="PROSITE" id="PS50887">
    <property type="entry name" value="GGDEF"/>
    <property type="match status" value="1"/>
</dbReference>
<dbReference type="GO" id="GO:0043709">
    <property type="term" value="P:cell adhesion involved in single-species biofilm formation"/>
    <property type="evidence" value="ECO:0007669"/>
    <property type="project" value="TreeGrafter"/>
</dbReference>
<gene>
    <name evidence="6" type="ORF">DES41_1022</name>
</gene>
<dbReference type="GO" id="GO:0005886">
    <property type="term" value="C:plasma membrane"/>
    <property type="evidence" value="ECO:0007669"/>
    <property type="project" value="TreeGrafter"/>
</dbReference>
<dbReference type="GO" id="GO:1902201">
    <property type="term" value="P:negative regulation of bacterial-type flagellum-dependent cell motility"/>
    <property type="evidence" value="ECO:0007669"/>
    <property type="project" value="TreeGrafter"/>
</dbReference>
<evidence type="ECO:0000259" key="4">
    <source>
        <dbReference type="PROSITE" id="PS50112"/>
    </source>
</evidence>
<dbReference type="InterPro" id="IPR029787">
    <property type="entry name" value="Nucleotide_cyclase"/>
</dbReference>
<dbReference type="InterPro" id="IPR013656">
    <property type="entry name" value="PAS_4"/>
</dbReference>
<name>A0A368Y1V0_9BURK</name>
<evidence type="ECO:0000313" key="7">
    <source>
        <dbReference type="Proteomes" id="UP000252884"/>
    </source>
</evidence>
<dbReference type="InterPro" id="IPR000014">
    <property type="entry name" value="PAS"/>
</dbReference>
<dbReference type="SUPFAM" id="SSF55785">
    <property type="entry name" value="PYP-like sensor domain (PAS domain)"/>
    <property type="match status" value="1"/>
</dbReference>
<comment type="catalytic activity">
    <reaction evidence="2">
        <text>2 GTP = 3',3'-c-di-GMP + 2 diphosphate</text>
        <dbReference type="Rhea" id="RHEA:24898"/>
        <dbReference type="ChEBI" id="CHEBI:33019"/>
        <dbReference type="ChEBI" id="CHEBI:37565"/>
        <dbReference type="ChEBI" id="CHEBI:58805"/>
        <dbReference type="EC" id="2.7.7.65"/>
    </reaction>
</comment>
<dbReference type="AlphaFoldDB" id="A0A368Y1V0"/>
<dbReference type="InterPro" id="IPR043128">
    <property type="entry name" value="Rev_trsase/Diguanyl_cyclase"/>
</dbReference>
<evidence type="ECO:0000256" key="1">
    <source>
        <dbReference type="ARBA" id="ARBA00012528"/>
    </source>
</evidence>
<evidence type="ECO:0000256" key="3">
    <source>
        <dbReference type="SAM" id="Phobius"/>
    </source>
</evidence>